<keyword evidence="3 9" id="KW-0812">Transmembrane</keyword>
<feature type="transmembrane region" description="Helical" evidence="9">
    <location>
        <begin position="955"/>
        <end position="977"/>
    </location>
</feature>
<dbReference type="GO" id="GO:1902600">
    <property type="term" value="P:proton transmembrane transport"/>
    <property type="evidence" value="ECO:0007669"/>
    <property type="project" value="TreeGrafter"/>
</dbReference>
<name>A0A2P5P705_9CHLR</name>
<keyword evidence="4" id="KW-0547">Nucleotide-binding</keyword>
<dbReference type="GO" id="GO:0036376">
    <property type="term" value="P:sodium ion export across plasma membrane"/>
    <property type="evidence" value="ECO:0007669"/>
    <property type="project" value="TreeGrafter"/>
</dbReference>
<keyword evidence="8 9" id="KW-0472">Membrane</keyword>
<feature type="transmembrane region" description="Helical" evidence="9">
    <location>
        <begin position="753"/>
        <end position="773"/>
    </location>
</feature>
<comment type="caution">
    <text evidence="11">The sequence shown here is derived from an EMBL/GenBank/DDBJ whole genome shotgun (WGS) entry which is preliminary data.</text>
</comment>
<evidence type="ECO:0000259" key="10">
    <source>
        <dbReference type="SMART" id="SM00831"/>
    </source>
</evidence>
<evidence type="ECO:0000256" key="7">
    <source>
        <dbReference type="ARBA" id="ARBA00022989"/>
    </source>
</evidence>
<feature type="transmembrane region" description="Helical" evidence="9">
    <location>
        <begin position="64"/>
        <end position="89"/>
    </location>
</feature>
<dbReference type="SUPFAM" id="SSF81665">
    <property type="entry name" value="Calcium ATPase, transmembrane domain M"/>
    <property type="match status" value="1"/>
</dbReference>
<dbReference type="SMART" id="SM00831">
    <property type="entry name" value="Cation_ATPase_N"/>
    <property type="match status" value="1"/>
</dbReference>
<evidence type="ECO:0000313" key="12">
    <source>
        <dbReference type="Proteomes" id="UP000235653"/>
    </source>
</evidence>
<dbReference type="OrthoDB" id="135399at2"/>
<dbReference type="PANTHER" id="PTHR43294">
    <property type="entry name" value="SODIUM/POTASSIUM-TRANSPORTING ATPASE SUBUNIT ALPHA"/>
    <property type="match status" value="1"/>
</dbReference>
<dbReference type="AlphaFoldDB" id="A0A2P5P705"/>
<dbReference type="SUPFAM" id="SSF56784">
    <property type="entry name" value="HAD-like"/>
    <property type="match status" value="1"/>
</dbReference>
<evidence type="ECO:0000256" key="2">
    <source>
        <dbReference type="ARBA" id="ARBA00005675"/>
    </source>
</evidence>
<dbReference type="GO" id="GO:1990573">
    <property type="term" value="P:potassium ion import across plasma membrane"/>
    <property type="evidence" value="ECO:0007669"/>
    <property type="project" value="TreeGrafter"/>
</dbReference>
<feature type="transmembrane region" description="Helical" evidence="9">
    <location>
        <begin position="882"/>
        <end position="902"/>
    </location>
</feature>
<dbReference type="InterPro" id="IPR004014">
    <property type="entry name" value="ATPase_P-typ_cation-transptr_N"/>
</dbReference>
<dbReference type="Pfam" id="PF08282">
    <property type="entry name" value="Hydrolase_3"/>
    <property type="match status" value="1"/>
</dbReference>
<comment type="subcellular location">
    <subcellularLocation>
        <location evidence="1">Membrane</location>
        <topology evidence="1">Multi-pass membrane protein</topology>
    </subcellularLocation>
</comment>
<dbReference type="Gene3D" id="3.40.1110.10">
    <property type="entry name" value="Calcium-transporting ATPase, cytoplasmic domain N"/>
    <property type="match status" value="1"/>
</dbReference>
<dbReference type="Gene3D" id="1.20.1110.10">
    <property type="entry name" value="Calcium-transporting ATPase, transmembrane domain"/>
    <property type="match status" value="1"/>
</dbReference>
<evidence type="ECO:0000256" key="3">
    <source>
        <dbReference type="ARBA" id="ARBA00022692"/>
    </source>
</evidence>
<evidence type="ECO:0000256" key="4">
    <source>
        <dbReference type="ARBA" id="ARBA00022741"/>
    </source>
</evidence>
<dbReference type="GO" id="GO:0005524">
    <property type="term" value="F:ATP binding"/>
    <property type="evidence" value="ECO:0007669"/>
    <property type="project" value="UniProtKB-KW"/>
</dbReference>
<keyword evidence="12" id="KW-1185">Reference proteome</keyword>
<protein>
    <recommendedName>
        <fullName evidence="10">Cation-transporting P-type ATPase N-terminal domain-containing protein</fullName>
    </recommendedName>
</protein>
<dbReference type="InterPro" id="IPR006068">
    <property type="entry name" value="ATPase_P-typ_cation-transptr_C"/>
</dbReference>
<gene>
    <name evidence="11" type="ORF">JP09_007280</name>
</gene>
<feature type="transmembrane region" description="Helical" evidence="9">
    <location>
        <begin position="259"/>
        <end position="277"/>
    </location>
</feature>
<dbReference type="InterPro" id="IPR023299">
    <property type="entry name" value="ATPase_P-typ_cyto_dom_N"/>
</dbReference>
<dbReference type="Gene3D" id="2.70.150.10">
    <property type="entry name" value="Calcium-transporting ATPase, cytoplasmic transduction domain A"/>
    <property type="match status" value="1"/>
</dbReference>
<dbReference type="NCBIfam" id="TIGR01494">
    <property type="entry name" value="ATPase_P-type"/>
    <property type="match status" value="2"/>
</dbReference>
<feature type="transmembrane region" description="Helical" evidence="9">
    <location>
        <begin position="313"/>
        <end position="331"/>
    </location>
</feature>
<evidence type="ECO:0000256" key="5">
    <source>
        <dbReference type="ARBA" id="ARBA00022840"/>
    </source>
</evidence>
<feature type="domain" description="Cation-transporting P-type ATPase N-terminal" evidence="10">
    <location>
        <begin position="16"/>
        <end position="89"/>
    </location>
</feature>
<comment type="similarity">
    <text evidence="2">Belongs to the cation transport ATPase (P-type) (TC 3.A.3) family. Type IIA subfamily.</text>
</comment>
<dbReference type="GO" id="GO:0005391">
    <property type="term" value="F:P-type sodium:potassium-exchanging transporter activity"/>
    <property type="evidence" value="ECO:0007669"/>
    <property type="project" value="TreeGrafter"/>
</dbReference>
<dbReference type="Pfam" id="PF00122">
    <property type="entry name" value="E1-E2_ATPase"/>
    <property type="match status" value="1"/>
</dbReference>
<dbReference type="InterPro" id="IPR008250">
    <property type="entry name" value="ATPase_P-typ_transduc_dom_A_sf"/>
</dbReference>
<accession>A0A2P5P705</accession>
<feature type="transmembrane region" description="Helical" evidence="9">
    <location>
        <begin position="785"/>
        <end position="804"/>
    </location>
</feature>
<evidence type="ECO:0000313" key="11">
    <source>
        <dbReference type="EMBL" id="PPD58078.1"/>
    </source>
</evidence>
<dbReference type="Pfam" id="PF13246">
    <property type="entry name" value="Cation_ATPase"/>
    <property type="match status" value="1"/>
</dbReference>
<sequence length="988" mass="107355">MIIAVLLFIKCPMVSDNSPKSLDELARHLGASLNSGLSQDEAGKRLDRYGLNVIPRPSRNLFQVYIAPLLNWLVNIYLVITTILALLAIFVLPDLWGQVTFWIIFIVLNAAVAIIQQIRAQKKLEALENMSPPKSKVIRDGEVKEIKSEELVPGDLIKLEQGDRVPADSRLIKASFLTVNEAPLTGESVPVEKTSESASSVSENGNMVYLGTYVTSGTTTALVVATGSRTRLGGIAETVVRLNTGDIPLRQKVNKVARYLASAVAVYLLISLAYHLVSLSREGLLVVDGALNARLLAETASRSLITSMSIMPINIPLLTTIILLAGTLAMARQQVVIRDLSAVESLGRISVVCTDKTGTITKNEMTVRWVCLPELNGADHIFGATGTGFDPHGRLFAVSDTSEAAGGFEFDQVPDSRPAATVARDSALEMLLVSGMLNNESSIVKIPAPKAGKTGEGATFCAVGDTTDAALLTLFGKSGLDEDVYRSAFREIASYPFDSNLKRVSKVFEDSRTGKLLAFTKGATERVLERSLSLVFGSMEDSVGLGEKEKGHLLKKAGEFAARGYRVISLAFKCIDGTEQQPSRDSVEGGLIYLGFVAIIDPPRDGVLESVAEAEKAGVRSVMVTGDSLETARSIAGQVGIVRDGDLASMAYNRDLPDQEFFKTSVFARVSPEDKMAIVQRYKQANRTVAVTGDGVNDAPALSTADVGIAMGVTGTDVAKQSSDMIIADDSFNSVVVGIREGRGLFQKIRSLIFFYISVNAAEALVYFGASFIPDFNLLNSWQRIYIFTTAHAIPPLAFISDRLSRDVMSEKPRDGEDIFNRNTTLAMALFIVSLASVLSLIYLVASSGLLPVWDGNHLGIIPDFGGGALDPVGWAQAKARTMLLTVALLSETLLVLCLRRLNKSAFRTLNDDNYWFVWPFLLFVPVLHVALMYIPGLQEFLNNNLSINLEIIRLTVVDWIVALVFALIPIGLLEWYKARVRQHGRFF</sequence>
<dbReference type="SFLD" id="SFLDS00003">
    <property type="entry name" value="Haloacid_Dehalogenase"/>
    <property type="match status" value="1"/>
</dbReference>
<dbReference type="InterPro" id="IPR036412">
    <property type="entry name" value="HAD-like_sf"/>
</dbReference>
<dbReference type="Pfam" id="PF00690">
    <property type="entry name" value="Cation_ATPase_N"/>
    <property type="match status" value="1"/>
</dbReference>
<dbReference type="SFLD" id="SFLDG00002">
    <property type="entry name" value="C1.7:_P-type_atpase_like"/>
    <property type="match status" value="1"/>
</dbReference>
<dbReference type="PROSITE" id="PS00154">
    <property type="entry name" value="ATPASE_E1_E2"/>
    <property type="match status" value="1"/>
</dbReference>
<dbReference type="SUPFAM" id="SSF81660">
    <property type="entry name" value="Metal cation-transporting ATPase, ATP-binding domain N"/>
    <property type="match status" value="1"/>
</dbReference>
<dbReference type="GO" id="GO:0006883">
    <property type="term" value="P:intracellular sodium ion homeostasis"/>
    <property type="evidence" value="ECO:0007669"/>
    <property type="project" value="TreeGrafter"/>
</dbReference>
<dbReference type="EMBL" id="JQAN02000010">
    <property type="protein sequence ID" value="PPD58078.1"/>
    <property type="molecule type" value="Genomic_DNA"/>
</dbReference>
<dbReference type="InterPro" id="IPR050510">
    <property type="entry name" value="Cation_transp_ATPase_P-type"/>
</dbReference>
<evidence type="ECO:0000256" key="8">
    <source>
        <dbReference type="ARBA" id="ARBA00023136"/>
    </source>
</evidence>
<feature type="transmembrane region" description="Helical" evidence="9">
    <location>
        <begin position="825"/>
        <end position="846"/>
    </location>
</feature>
<dbReference type="GO" id="GO:0016887">
    <property type="term" value="F:ATP hydrolysis activity"/>
    <property type="evidence" value="ECO:0007669"/>
    <property type="project" value="InterPro"/>
</dbReference>
<feature type="transmembrane region" description="Helical" evidence="9">
    <location>
        <begin position="95"/>
        <end position="115"/>
    </location>
</feature>
<dbReference type="SFLD" id="SFLDF00027">
    <property type="entry name" value="p-type_atpase"/>
    <property type="match status" value="1"/>
</dbReference>
<keyword evidence="7 9" id="KW-1133">Transmembrane helix</keyword>
<dbReference type="SUPFAM" id="SSF81653">
    <property type="entry name" value="Calcium ATPase, transduction domain A"/>
    <property type="match status" value="1"/>
</dbReference>
<dbReference type="Proteomes" id="UP000235653">
    <property type="component" value="Unassembled WGS sequence"/>
</dbReference>
<evidence type="ECO:0000256" key="6">
    <source>
        <dbReference type="ARBA" id="ARBA00022967"/>
    </source>
</evidence>
<dbReference type="PANTHER" id="PTHR43294:SF20">
    <property type="entry name" value="P-TYPE ATPASE"/>
    <property type="match status" value="1"/>
</dbReference>
<dbReference type="GO" id="GO:0005886">
    <property type="term" value="C:plasma membrane"/>
    <property type="evidence" value="ECO:0007669"/>
    <property type="project" value="TreeGrafter"/>
</dbReference>
<dbReference type="InterPro" id="IPR059000">
    <property type="entry name" value="ATPase_P-type_domA"/>
</dbReference>
<dbReference type="InterPro" id="IPR023298">
    <property type="entry name" value="ATPase_P-typ_TM_dom_sf"/>
</dbReference>
<dbReference type="InterPro" id="IPR001757">
    <property type="entry name" value="P_typ_ATPase"/>
</dbReference>
<dbReference type="Pfam" id="PF00689">
    <property type="entry name" value="Cation_ATPase_C"/>
    <property type="match status" value="1"/>
</dbReference>
<dbReference type="InterPro" id="IPR044492">
    <property type="entry name" value="P_typ_ATPase_HD_dom"/>
</dbReference>
<dbReference type="PRINTS" id="PR00120">
    <property type="entry name" value="HATPASE"/>
</dbReference>
<reference evidence="11 12" key="1">
    <citation type="journal article" date="2017" name="ISME J.">
        <title>Grape pomace compost harbors organohalide-respiring Dehalogenimonas species with novel reductive dehalogenase genes.</title>
        <authorList>
            <person name="Yang Y."/>
            <person name="Higgins S.A."/>
            <person name="Yan J."/>
            <person name="Simsir B."/>
            <person name="Chourey K."/>
            <person name="Iyer R."/>
            <person name="Hettich R.L."/>
            <person name="Baldwin B."/>
            <person name="Ogles D.M."/>
            <person name="Loffler F.E."/>
        </authorList>
    </citation>
    <scope>NUCLEOTIDE SEQUENCE [LARGE SCALE GENOMIC DNA]</scope>
    <source>
        <strain evidence="11 12">GP</strain>
    </source>
</reference>
<keyword evidence="6" id="KW-1278">Translocase</keyword>
<dbReference type="Gene3D" id="3.40.50.1000">
    <property type="entry name" value="HAD superfamily/HAD-like"/>
    <property type="match status" value="1"/>
</dbReference>
<dbReference type="InterPro" id="IPR018303">
    <property type="entry name" value="ATPase_P-typ_P_site"/>
</dbReference>
<keyword evidence="5" id="KW-0067">ATP-binding</keyword>
<feature type="transmembrane region" description="Helical" evidence="9">
    <location>
        <begin position="914"/>
        <end position="935"/>
    </location>
</feature>
<dbReference type="InterPro" id="IPR023214">
    <property type="entry name" value="HAD_sf"/>
</dbReference>
<organism evidence="11 12">
    <name type="scientific">Dehalogenimonas etheniformans</name>
    <dbReference type="NCBI Taxonomy" id="1536648"/>
    <lineage>
        <taxon>Bacteria</taxon>
        <taxon>Bacillati</taxon>
        <taxon>Chloroflexota</taxon>
        <taxon>Dehalococcoidia</taxon>
        <taxon>Dehalococcoidales</taxon>
        <taxon>Dehalococcoidaceae</taxon>
        <taxon>Dehalogenimonas</taxon>
    </lineage>
</organism>
<evidence type="ECO:0000256" key="1">
    <source>
        <dbReference type="ARBA" id="ARBA00004141"/>
    </source>
</evidence>
<dbReference type="PRINTS" id="PR00119">
    <property type="entry name" value="CATATPASE"/>
</dbReference>
<dbReference type="GO" id="GO:0030007">
    <property type="term" value="P:intracellular potassium ion homeostasis"/>
    <property type="evidence" value="ECO:0007669"/>
    <property type="project" value="TreeGrafter"/>
</dbReference>
<proteinExistence type="inferred from homology"/>
<evidence type="ECO:0000256" key="9">
    <source>
        <dbReference type="SAM" id="Phobius"/>
    </source>
</evidence>